<feature type="compositionally biased region" description="Polar residues" evidence="1">
    <location>
        <begin position="104"/>
        <end position="116"/>
    </location>
</feature>
<proteinExistence type="predicted"/>
<comment type="caution">
    <text evidence="2">The sequence shown here is derived from an EMBL/GenBank/DDBJ whole genome shotgun (WGS) entry which is preliminary data.</text>
</comment>
<sequence>MFPHWPLAQSILPAQQPWSDFQRRNVIRRNGRDGLVDGDGWIFEESDFHGKVSLTQTYLQTSFDILQETDTSEVKSSESVAEASLPKKATSGVEAGPKPAQPVHSLQSRARPTSRS</sequence>
<accession>A0A139I3B5</accession>
<evidence type="ECO:0000313" key="2">
    <source>
        <dbReference type="EMBL" id="KXT09179.1"/>
    </source>
</evidence>
<dbReference type="AlphaFoldDB" id="A0A139I3B5"/>
<organism evidence="2 3">
    <name type="scientific">Pseudocercospora musae</name>
    <dbReference type="NCBI Taxonomy" id="113226"/>
    <lineage>
        <taxon>Eukaryota</taxon>
        <taxon>Fungi</taxon>
        <taxon>Dikarya</taxon>
        <taxon>Ascomycota</taxon>
        <taxon>Pezizomycotina</taxon>
        <taxon>Dothideomycetes</taxon>
        <taxon>Dothideomycetidae</taxon>
        <taxon>Mycosphaerellales</taxon>
        <taxon>Mycosphaerellaceae</taxon>
        <taxon>Pseudocercospora</taxon>
    </lineage>
</organism>
<protein>
    <submittedName>
        <fullName evidence="2">Uncharacterized protein</fullName>
    </submittedName>
</protein>
<dbReference type="OrthoDB" id="10067381at2759"/>
<gene>
    <name evidence="2" type="ORF">AC579_7267</name>
</gene>
<dbReference type="EMBL" id="LFZO01000365">
    <property type="protein sequence ID" value="KXT09179.1"/>
    <property type="molecule type" value="Genomic_DNA"/>
</dbReference>
<evidence type="ECO:0000256" key="1">
    <source>
        <dbReference type="SAM" id="MobiDB-lite"/>
    </source>
</evidence>
<reference evidence="2 3" key="1">
    <citation type="submission" date="2015-07" db="EMBL/GenBank/DDBJ databases">
        <title>Comparative genomics of the Sigatoka disease complex on banana suggests a link between parallel evolutionary changes in Pseudocercospora fijiensis and Pseudocercospora eumusae and increased virulence on the banana host.</title>
        <authorList>
            <person name="Chang T.-C."/>
            <person name="Salvucci A."/>
            <person name="Crous P.W."/>
            <person name="Stergiopoulos I."/>
        </authorList>
    </citation>
    <scope>NUCLEOTIDE SEQUENCE [LARGE SCALE GENOMIC DNA]</scope>
    <source>
        <strain evidence="2 3">CBS 116634</strain>
    </source>
</reference>
<keyword evidence="3" id="KW-1185">Reference proteome</keyword>
<dbReference type="Proteomes" id="UP000073492">
    <property type="component" value="Unassembled WGS sequence"/>
</dbReference>
<evidence type="ECO:0000313" key="3">
    <source>
        <dbReference type="Proteomes" id="UP000073492"/>
    </source>
</evidence>
<feature type="region of interest" description="Disordered" evidence="1">
    <location>
        <begin position="69"/>
        <end position="116"/>
    </location>
</feature>
<name>A0A139I3B5_9PEZI</name>